<accession>A0ABN1KDF9</accession>
<feature type="domain" description="Exonuclease" evidence="4">
    <location>
        <begin position="32"/>
        <end position="199"/>
    </location>
</feature>
<dbReference type="GO" id="GO:0004527">
    <property type="term" value="F:exonuclease activity"/>
    <property type="evidence" value="ECO:0007669"/>
    <property type="project" value="UniProtKB-KW"/>
</dbReference>
<dbReference type="InterPro" id="IPR013520">
    <property type="entry name" value="Ribonucl_H"/>
</dbReference>
<dbReference type="SMART" id="SM00479">
    <property type="entry name" value="EXOIII"/>
    <property type="match status" value="1"/>
</dbReference>
<evidence type="ECO:0000256" key="2">
    <source>
        <dbReference type="ARBA" id="ARBA00022801"/>
    </source>
</evidence>
<reference evidence="5 6" key="1">
    <citation type="journal article" date="2019" name="Int. J. Syst. Evol. Microbiol.">
        <title>The Global Catalogue of Microorganisms (GCM) 10K type strain sequencing project: providing services to taxonomists for standard genome sequencing and annotation.</title>
        <authorList>
            <consortium name="The Broad Institute Genomics Platform"/>
            <consortium name="The Broad Institute Genome Sequencing Center for Infectious Disease"/>
            <person name="Wu L."/>
            <person name="Ma J."/>
        </authorList>
    </citation>
    <scope>NUCLEOTIDE SEQUENCE [LARGE SCALE GENOMIC DNA]</scope>
    <source>
        <strain evidence="5 6">JCM 16231</strain>
    </source>
</reference>
<keyword evidence="1" id="KW-0540">Nuclease</keyword>
<organism evidence="5 6">
    <name type="scientific">Psychroflexus lacisalsi</name>
    <dbReference type="NCBI Taxonomy" id="503928"/>
    <lineage>
        <taxon>Bacteria</taxon>
        <taxon>Pseudomonadati</taxon>
        <taxon>Bacteroidota</taxon>
        <taxon>Flavobacteriia</taxon>
        <taxon>Flavobacteriales</taxon>
        <taxon>Flavobacteriaceae</taxon>
        <taxon>Psychroflexus</taxon>
    </lineage>
</organism>
<dbReference type="SUPFAM" id="SSF53098">
    <property type="entry name" value="Ribonuclease H-like"/>
    <property type="match status" value="1"/>
</dbReference>
<dbReference type="PANTHER" id="PTHR30231">
    <property type="entry name" value="DNA POLYMERASE III SUBUNIT EPSILON"/>
    <property type="match status" value="1"/>
</dbReference>
<dbReference type="InterPro" id="IPR036397">
    <property type="entry name" value="RNaseH_sf"/>
</dbReference>
<dbReference type="CDD" id="cd06127">
    <property type="entry name" value="DEDDh"/>
    <property type="match status" value="1"/>
</dbReference>
<dbReference type="InterPro" id="IPR006054">
    <property type="entry name" value="DnaQ"/>
</dbReference>
<evidence type="ECO:0000313" key="6">
    <source>
        <dbReference type="Proteomes" id="UP001500185"/>
    </source>
</evidence>
<dbReference type="EMBL" id="BAAAGG010000022">
    <property type="protein sequence ID" value="GAA0763232.1"/>
    <property type="molecule type" value="Genomic_DNA"/>
</dbReference>
<dbReference type="Gene3D" id="3.30.420.10">
    <property type="entry name" value="Ribonuclease H-like superfamily/Ribonuclease H"/>
    <property type="match status" value="1"/>
</dbReference>
<dbReference type="InterPro" id="IPR012337">
    <property type="entry name" value="RNaseH-like_sf"/>
</dbReference>
<evidence type="ECO:0000313" key="5">
    <source>
        <dbReference type="EMBL" id="GAA0763232.1"/>
    </source>
</evidence>
<proteinExistence type="predicted"/>
<dbReference type="RefSeq" id="WP_224454623.1">
    <property type="nucleotide sequence ID" value="NZ_BAAAGG010000022.1"/>
</dbReference>
<gene>
    <name evidence="5" type="ORF">GCM10009433_24380</name>
</gene>
<keyword evidence="6" id="KW-1185">Reference proteome</keyword>
<keyword evidence="3 5" id="KW-0269">Exonuclease</keyword>
<dbReference type="PANTHER" id="PTHR30231:SF4">
    <property type="entry name" value="PROTEIN NEN2"/>
    <property type="match status" value="1"/>
</dbReference>
<evidence type="ECO:0000259" key="4">
    <source>
        <dbReference type="SMART" id="SM00479"/>
    </source>
</evidence>
<name>A0ABN1KDF9_9FLAO</name>
<sequence>MGWFKDLFKKKEDYPEFWQAYAAEFKQSDLSRVIVLDCETTGLNPVEDKILSIGAVALHDNVIHVENHFSVFLHQKLNKPESIAVHGIVKNKMQPLTSESDAIKQLLKFLGNSKILGHHIQFDIQMINTALATMGLPKLKNQVADTNDLYSKFKGVDQSMHKSLDELCDEFKIPKKDRHTALGDAFLTAQVYQRLVISV</sequence>
<protein>
    <submittedName>
        <fullName evidence="5">3'-5' exonuclease</fullName>
    </submittedName>
</protein>
<keyword evidence="2" id="KW-0378">Hydrolase</keyword>
<dbReference type="Pfam" id="PF00929">
    <property type="entry name" value="RNase_T"/>
    <property type="match status" value="1"/>
</dbReference>
<evidence type="ECO:0000256" key="1">
    <source>
        <dbReference type="ARBA" id="ARBA00022722"/>
    </source>
</evidence>
<evidence type="ECO:0000256" key="3">
    <source>
        <dbReference type="ARBA" id="ARBA00022839"/>
    </source>
</evidence>
<dbReference type="Proteomes" id="UP001500185">
    <property type="component" value="Unassembled WGS sequence"/>
</dbReference>
<dbReference type="NCBIfam" id="TIGR00573">
    <property type="entry name" value="dnaq"/>
    <property type="match status" value="1"/>
</dbReference>
<comment type="caution">
    <text evidence="5">The sequence shown here is derived from an EMBL/GenBank/DDBJ whole genome shotgun (WGS) entry which is preliminary data.</text>
</comment>